<name>A0A934VSI9_9BACT</name>
<sequence length="346" mass="39448">MNQLKSIVCILCFIASLLLASAEAPKLEESWLSKSLSSEGNLILQDQDGYRVWGCSAVYDDEGKVHVYFAIIPDKGHWLRNGEIGHAVADKPEGPYKVQGSILQGRGPGYWDASSIHNPSIYRVVGKYVLLYIGNDISKAETWRDRAQEAGSQRVGMAIADNPYGPWKRFDRPIIDVSNNPDDWDEYCVVNPAFVKHPNGQYWIYYRAWDRNHDDRRKTGVAFADSLEGPYLKYEGNPVIDKFEGVNGQTEDPTLFYWNGKFHCVIRDMGNWDWLSSLYLSSEDGLNWSYPKRAKHQGATYYPMRDDKRCERDQILLKDGKPDYLFNAVQRPEGNCGGVVKINLSE</sequence>
<keyword evidence="1" id="KW-0732">Signal</keyword>
<evidence type="ECO:0000313" key="2">
    <source>
        <dbReference type="EMBL" id="MBK1879065.1"/>
    </source>
</evidence>
<dbReference type="Proteomes" id="UP000617628">
    <property type="component" value="Unassembled WGS sequence"/>
</dbReference>
<dbReference type="EMBL" id="JAENIL010000040">
    <property type="protein sequence ID" value="MBK1879065.1"/>
    <property type="molecule type" value="Genomic_DNA"/>
</dbReference>
<comment type="caution">
    <text evidence="2">The sequence shown here is derived from an EMBL/GenBank/DDBJ whole genome shotgun (WGS) entry which is preliminary data.</text>
</comment>
<accession>A0A934VSI9</accession>
<keyword evidence="2" id="KW-0378">Hydrolase</keyword>
<dbReference type="RefSeq" id="WP_200357278.1">
    <property type="nucleotide sequence ID" value="NZ_JAENIL010000040.1"/>
</dbReference>
<protein>
    <submittedName>
        <fullName evidence="2">Glycoside hydrolase family protein</fullName>
    </submittedName>
</protein>
<dbReference type="InterPro" id="IPR023296">
    <property type="entry name" value="Glyco_hydro_beta-prop_sf"/>
</dbReference>
<dbReference type="GO" id="GO:0016787">
    <property type="term" value="F:hydrolase activity"/>
    <property type="evidence" value="ECO:0007669"/>
    <property type="project" value="UniProtKB-KW"/>
</dbReference>
<dbReference type="Gene3D" id="2.115.10.20">
    <property type="entry name" value="Glycosyl hydrolase domain, family 43"/>
    <property type="match status" value="1"/>
</dbReference>
<dbReference type="CDD" id="cd08994">
    <property type="entry name" value="GH43_62_32_68_117_130-like"/>
    <property type="match status" value="1"/>
</dbReference>
<feature type="chain" id="PRO_5036864295" evidence="1">
    <location>
        <begin position="21"/>
        <end position="346"/>
    </location>
</feature>
<gene>
    <name evidence="2" type="ORF">JIN87_19430</name>
</gene>
<keyword evidence="3" id="KW-1185">Reference proteome</keyword>
<evidence type="ECO:0000313" key="3">
    <source>
        <dbReference type="Proteomes" id="UP000617628"/>
    </source>
</evidence>
<evidence type="ECO:0000256" key="1">
    <source>
        <dbReference type="SAM" id="SignalP"/>
    </source>
</evidence>
<reference evidence="2" key="1">
    <citation type="submission" date="2021-01" db="EMBL/GenBank/DDBJ databases">
        <title>Modified the classification status of verrucomicrobia.</title>
        <authorList>
            <person name="Feng X."/>
        </authorList>
    </citation>
    <scope>NUCLEOTIDE SEQUENCE</scope>
    <source>
        <strain evidence="2">KCTC 13126</strain>
    </source>
</reference>
<feature type="signal peptide" evidence="1">
    <location>
        <begin position="1"/>
        <end position="20"/>
    </location>
</feature>
<proteinExistence type="predicted"/>
<dbReference type="SUPFAM" id="SSF75005">
    <property type="entry name" value="Arabinanase/levansucrase/invertase"/>
    <property type="match status" value="1"/>
</dbReference>
<dbReference type="AlphaFoldDB" id="A0A934VSI9"/>
<organism evidence="2 3">
    <name type="scientific">Pelagicoccus mobilis</name>
    <dbReference type="NCBI Taxonomy" id="415221"/>
    <lineage>
        <taxon>Bacteria</taxon>
        <taxon>Pseudomonadati</taxon>
        <taxon>Verrucomicrobiota</taxon>
        <taxon>Opitutia</taxon>
        <taxon>Puniceicoccales</taxon>
        <taxon>Pelagicoccaceae</taxon>
        <taxon>Pelagicoccus</taxon>
    </lineage>
</organism>